<dbReference type="STRING" id="1294263.JCM21531_1650"/>
<organism evidence="1 2">
    <name type="scientific">Acetivibrio straminisolvens JCM 21531</name>
    <dbReference type="NCBI Taxonomy" id="1294263"/>
    <lineage>
        <taxon>Bacteria</taxon>
        <taxon>Bacillati</taxon>
        <taxon>Bacillota</taxon>
        <taxon>Clostridia</taxon>
        <taxon>Eubacteriales</taxon>
        <taxon>Oscillospiraceae</taxon>
        <taxon>Acetivibrio</taxon>
    </lineage>
</organism>
<dbReference type="EMBL" id="BAVR01000015">
    <property type="protein sequence ID" value="GAE88219.1"/>
    <property type="molecule type" value="Genomic_DNA"/>
</dbReference>
<keyword evidence="1" id="KW-0489">Methyltransferase</keyword>
<comment type="caution">
    <text evidence="1">The sequence shown here is derived from an EMBL/GenBank/DDBJ whole genome shotgun (WGS) entry which is preliminary data.</text>
</comment>
<dbReference type="RefSeq" id="WP_369347573.1">
    <property type="nucleotide sequence ID" value="NZ_BAVR01000015.1"/>
</dbReference>
<accession>W4V643</accession>
<dbReference type="GO" id="GO:0008168">
    <property type="term" value="F:methyltransferase activity"/>
    <property type="evidence" value="ECO:0007669"/>
    <property type="project" value="UniProtKB-KW"/>
</dbReference>
<dbReference type="GO" id="GO:0032259">
    <property type="term" value="P:methylation"/>
    <property type="evidence" value="ECO:0007669"/>
    <property type="project" value="UniProtKB-KW"/>
</dbReference>
<gene>
    <name evidence="1" type="ORF">JCM21531_1650</name>
</gene>
<evidence type="ECO:0000313" key="2">
    <source>
        <dbReference type="Proteomes" id="UP000019109"/>
    </source>
</evidence>
<dbReference type="Proteomes" id="UP000019109">
    <property type="component" value="Unassembled WGS sequence"/>
</dbReference>
<protein>
    <submittedName>
        <fullName evidence="1">Methyltransferase</fullName>
    </submittedName>
</protein>
<dbReference type="AlphaFoldDB" id="W4V643"/>
<evidence type="ECO:0000313" key="1">
    <source>
        <dbReference type="EMBL" id="GAE88219.1"/>
    </source>
</evidence>
<sequence length="109" mass="13012">MSEKYTEINSKVIDKWVEEGWEWGQPVSHEMFEKAKNNDWYVLLTPTKPVPKDWFCEIKNAEILGLACGGGQQMLYLQHWVQNVRYWIIRKSNCLKKKRLPKEKIMRLG</sequence>
<keyword evidence="2" id="KW-1185">Reference proteome</keyword>
<reference evidence="1" key="1">
    <citation type="journal article" date="2014" name="Genome Announc.">
        <title>Draft Genome Sequence of Clostridium straminisolvens Strain JCM 21531T, Isolated from a Cellulose-Degrading Bacterial Community.</title>
        <authorList>
            <person name="Yuki M."/>
            <person name="Oshima K."/>
            <person name="Suda W."/>
            <person name="Sakamoto M."/>
            <person name="Kitamura K."/>
            <person name="Iida T."/>
            <person name="Hattori M."/>
            <person name="Ohkuma M."/>
        </authorList>
    </citation>
    <scope>NUCLEOTIDE SEQUENCE [LARGE SCALE GENOMIC DNA]</scope>
    <source>
        <strain evidence="1">JCM 21531</strain>
    </source>
</reference>
<keyword evidence="1" id="KW-0808">Transferase</keyword>
<proteinExistence type="predicted"/>
<name>W4V643_9FIRM</name>